<gene>
    <name evidence="1" type="ORF">HAX54_020688</name>
</gene>
<dbReference type="Proteomes" id="UP000823775">
    <property type="component" value="Unassembled WGS sequence"/>
</dbReference>
<reference evidence="1 2" key="1">
    <citation type="journal article" date="2021" name="BMC Genomics">
        <title>Datura genome reveals duplications of psychoactive alkaloid biosynthetic genes and high mutation rate following tissue culture.</title>
        <authorList>
            <person name="Rajewski A."/>
            <person name="Carter-House D."/>
            <person name="Stajich J."/>
            <person name="Litt A."/>
        </authorList>
    </citation>
    <scope>NUCLEOTIDE SEQUENCE [LARGE SCALE GENOMIC DNA]</scope>
    <source>
        <strain evidence="1">AR-01</strain>
    </source>
</reference>
<keyword evidence="2" id="KW-1185">Reference proteome</keyword>
<protein>
    <submittedName>
        <fullName evidence="1">Uncharacterized protein</fullName>
    </submittedName>
</protein>
<evidence type="ECO:0000313" key="2">
    <source>
        <dbReference type="Proteomes" id="UP000823775"/>
    </source>
</evidence>
<organism evidence="1 2">
    <name type="scientific">Datura stramonium</name>
    <name type="common">Jimsonweed</name>
    <name type="synonym">Common thornapple</name>
    <dbReference type="NCBI Taxonomy" id="4076"/>
    <lineage>
        <taxon>Eukaryota</taxon>
        <taxon>Viridiplantae</taxon>
        <taxon>Streptophyta</taxon>
        <taxon>Embryophyta</taxon>
        <taxon>Tracheophyta</taxon>
        <taxon>Spermatophyta</taxon>
        <taxon>Magnoliopsida</taxon>
        <taxon>eudicotyledons</taxon>
        <taxon>Gunneridae</taxon>
        <taxon>Pentapetalae</taxon>
        <taxon>asterids</taxon>
        <taxon>lamiids</taxon>
        <taxon>Solanales</taxon>
        <taxon>Solanaceae</taxon>
        <taxon>Solanoideae</taxon>
        <taxon>Datureae</taxon>
        <taxon>Datura</taxon>
    </lineage>
</organism>
<evidence type="ECO:0000313" key="1">
    <source>
        <dbReference type="EMBL" id="MCD9561525.1"/>
    </source>
</evidence>
<proteinExistence type="predicted"/>
<name>A0ABS8USR1_DATST</name>
<accession>A0ABS8USR1</accession>
<sequence>MGHALVDVELGELKFRVDGDEVIFNVHQPMKPPDEYADLRHACVTQALSSTLESLRHTCIRLAICRSPSAVAGPAQVCTRETQMKHKG</sequence>
<comment type="caution">
    <text evidence="1">The sequence shown here is derived from an EMBL/GenBank/DDBJ whole genome shotgun (WGS) entry which is preliminary data.</text>
</comment>
<dbReference type="EMBL" id="JACEIK010002492">
    <property type="protein sequence ID" value="MCD9561525.1"/>
    <property type="molecule type" value="Genomic_DNA"/>
</dbReference>